<name>A0A417XWL1_9ACTN</name>
<dbReference type="Proteomes" id="UP000283644">
    <property type="component" value="Unassembled WGS sequence"/>
</dbReference>
<evidence type="ECO:0000313" key="2">
    <source>
        <dbReference type="EMBL" id="RHW24792.1"/>
    </source>
</evidence>
<feature type="compositionally biased region" description="Acidic residues" evidence="1">
    <location>
        <begin position="124"/>
        <end position="134"/>
    </location>
</feature>
<proteinExistence type="predicted"/>
<sequence length="163" mass="17075">MALVAALVAVAAFLLVRGYGDDPPDEGSAADPTSSAPPVASDEAWCTGWENLVAVQGQYVSSPSAETASMLLAVVADLRSLGVPESLDPSGYRELNAVLDDVQASVDPSFTPSVVPSEPADVQVEGDEHEDEHEDEHGDDHEDHGADAGEAPFGAWLAEYCQR</sequence>
<feature type="region of interest" description="Disordered" evidence="1">
    <location>
        <begin position="107"/>
        <end position="152"/>
    </location>
</feature>
<evidence type="ECO:0000313" key="3">
    <source>
        <dbReference type="Proteomes" id="UP000283644"/>
    </source>
</evidence>
<feature type="compositionally biased region" description="Basic and acidic residues" evidence="1">
    <location>
        <begin position="135"/>
        <end position="147"/>
    </location>
</feature>
<protein>
    <submittedName>
        <fullName evidence="2">Uncharacterized protein</fullName>
    </submittedName>
</protein>
<dbReference type="AlphaFoldDB" id="A0A417XWL1"/>
<dbReference type="EMBL" id="QXGH01000029">
    <property type="protein sequence ID" value="RHW24792.1"/>
    <property type="molecule type" value="Genomic_DNA"/>
</dbReference>
<comment type="caution">
    <text evidence="2">The sequence shown here is derived from an EMBL/GenBank/DDBJ whole genome shotgun (WGS) entry which is preliminary data.</text>
</comment>
<accession>A0A417XWL1</accession>
<organism evidence="2 3">
    <name type="scientific">Nocardioides immobilis</name>
    <dbReference type="NCBI Taxonomy" id="2049295"/>
    <lineage>
        <taxon>Bacteria</taxon>
        <taxon>Bacillati</taxon>
        <taxon>Actinomycetota</taxon>
        <taxon>Actinomycetes</taxon>
        <taxon>Propionibacteriales</taxon>
        <taxon>Nocardioidaceae</taxon>
        <taxon>Nocardioides</taxon>
    </lineage>
</organism>
<evidence type="ECO:0000256" key="1">
    <source>
        <dbReference type="SAM" id="MobiDB-lite"/>
    </source>
</evidence>
<keyword evidence="3" id="KW-1185">Reference proteome</keyword>
<reference evidence="2 3" key="1">
    <citation type="submission" date="2018-09" db="EMBL/GenBank/DDBJ databases">
        <title>Genome sequencing of Nocardioides immobilis CCTCC AB 2017083 for comparison to Nocardioides silvaticus.</title>
        <authorList>
            <person name="Li C."/>
            <person name="Wang G."/>
        </authorList>
    </citation>
    <scope>NUCLEOTIDE SEQUENCE [LARGE SCALE GENOMIC DNA]</scope>
    <source>
        <strain evidence="2 3">CCTCC AB 2017083</strain>
    </source>
</reference>
<gene>
    <name evidence="2" type="ORF">D0Z08_22750</name>
</gene>